<dbReference type="HAMAP" id="MF_00724">
    <property type="entry name" value="FliE"/>
    <property type="match status" value="1"/>
</dbReference>
<protein>
    <recommendedName>
        <fullName evidence="4 5">Flagellar hook-basal body complex protein FliE</fullName>
    </recommendedName>
</protein>
<dbReference type="GO" id="GO:0071973">
    <property type="term" value="P:bacterial-type flagellum-dependent cell motility"/>
    <property type="evidence" value="ECO:0007669"/>
    <property type="project" value="InterPro"/>
</dbReference>
<evidence type="ECO:0000256" key="4">
    <source>
        <dbReference type="HAMAP-Rule" id="MF_00724"/>
    </source>
</evidence>
<evidence type="ECO:0000256" key="1">
    <source>
        <dbReference type="ARBA" id="ARBA00004117"/>
    </source>
</evidence>
<dbReference type="EMBL" id="JACJVN010000081">
    <property type="protein sequence ID" value="MBB6679419.1"/>
    <property type="molecule type" value="Genomic_DNA"/>
</dbReference>
<comment type="subcellular location">
    <subcellularLocation>
        <location evidence="1 4">Bacterial flagellum basal body</location>
    </subcellularLocation>
</comment>
<evidence type="ECO:0000256" key="3">
    <source>
        <dbReference type="ARBA" id="ARBA00023143"/>
    </source>
</evidence>
<keyword evidence="6" id="KW-0969">Cilium</keyword>
<keyword evidence="3 4" id="KW-0975">Bacterial flagellum</keyword>
<accession>A0A841THN6</accession>
<sequence length="106" mass="11209">MIENTMLSAVTQALGSAGTTGLSSASKASTPAEAAESFANFLKQALDGVAAQEKNVHTMNDQFILGNADVNDVMIAASKAELSLELTSQIRNKVIDAYQEIMRMSI</sequence>
<dbReference type="GO" id="GO:0005198">
    <property type="term" value="F:structural molecule activity"/>
    <property type="evidence" value="ECO:0007669"/>
    <property type="project" value="UniProtKB-UniRule"/>
</dbReference>
<dbReference type="NCBIfam" id="TIGR00205">
    <property type="entry name" value="fliE"/>
    <property type="match status" value="1"/>
</dbReference>
<dbReference type="Pfam" id="PF02049">
    <property type="entry name" value="FliE"/>
    <property type="match status" value="1"/>
</dbReference>
<organism evidence="6 7">
    <name type="scientific">Cohnella lubricantis</name>
    <dbReference type="NCBI Taxonomy" id="2163172"/>
    <lineage>
        <taxon>Bacteria</taxon>
        <taxon>Bacillati</taxon>
        <taxon>Bacillota</taxon>
        <taxon>Bacilli</taxon>
        <taxon>Bacillales</taxon>
        <taxon>Paenibacillaceae</taxon>
        <taxon>Cohnella</taxon>
    </lineage>
</organism>
<gene>
    <name evidence="4 6" type="primary">fliE</name>
    <name evidence="6" type="ORF">H4Q31_19215</name>
</gene>
<dbReference type="PANTHER" id="PTHR34653">
    <property type="match status" value="1"/>
</dbReference>
<evidence type="ECO:0000256" key="5">
    <source>
        <dbReference type="NCBIfam" id="TIGR00205"/>
    </source>
</evidence>
<comment type="similarity">
    <text evidence="2 4">Belongs to the FliE family.</text>
</comment>
<dbReference type="PANTHER" id="PTHR34653:SF1">
    <property type="entry name" value="FLAGELLAR HOOK-BASAL BODY COMPLEX PROTEIN FLIE"/>
    <property type="match status" value="1"/>
</dbReference>
<evidence type="ECO:0000313" key="7">
    <source>
        <dbReference type="Proteomes" id="UP000574133"/>
    </source>
</evidence>
<comment type="caution">
    <text evidence="6">The sequence shown here is derived from an EMBL/GenBank/DDBJ whole genome shotgun (WGS) entry which is preliminary data.</text>
</comment>
<evidence type="ECO:0000313" key="6">
    <source>
        <dbReference type="EMBL" id="MBB6679419.1"/>
    </source>
</evidence>
<dbReference type="Proteomes" id="UP000574133">
    <property type="component" value="Unassembled WGS sequence"/>
</dbReference>
<evidence type="ECO:0000256" key="2">
    <source>
        <dbReference type="ARBA" id="ARBA00009272"/>
    </source>
</evidence>
<keyword evidence="6" id="KW-0282">Flagellum</keyword>
<dbReference type="GO" id="GO:0003774">
    <property type="term" value="F:cytoskeletal motor activity"/>
    <property type="evidence" value="ECO:0007669"/>
    <property type="project" value="InterPro"/>
</dbReference>
<keyword evidence="6" id="KW-0966">Cell projection</keyword>
<dbReference type="AlphaFoldDB" id="A0A841THN6"/>
<name>A0A841THN6_9BACL</name>
<reference evidence="6 7" key="1">
    <citation type="submission" date="2020-08" db="EMBL/GenBank/DDBJ databases">
        <title>Cohnella phylogeny.</title>
        <authorList>
            <person name="Dunlap C."/>
        </authorList>
    </citation>
    <scope>NUCLEOTIDE SEQUENCE [LARGE SCALE GENOMIC DNA]</scope>
    <source>
        <strain evidence="6 7">DSM 103658</strain>
    </source>
</reference>
<dbReference type="PRINTS" id="PR01006">
    <property type="entry name" value="FLGHOOKFLIE"/>
</dbReference>
<dbReference type="InterPro" id="IPR001624">
    <property type="entry name" value="FliE"/>
</dbReference>
<keyword evidence="7" id="KW-1185">Reference proteome</keyword>
<dbReference type="GO" id="GO:0009425">
    <property type="term" value="C:bacterial-type flagellum basal body"/>
    <property type="evidence" value="ECO:0007669"/>
    <property type="project" value="UniProtKB-SubCell"/>
</dbReference>
<dbReference type="RefSeq" id="WP_185180677.1">
    <property type="nucleotide sequence ID" value="NZ_CBCSEP010000013.1"/>
</dbReference>
<proteinExistence type="inferred from homology"/>